<dbReference type="InterPro" id="IPR036812">
    <property type="entry name" value="NAD(P)_OxRdtase_dom_sf"/>
</dbReference>
<evidence type="ECO:0000313" key="9">
    <source>
        <dbReference type="Proteomes" id="UP001265746"/>
    </source>
</evidence>
<dbReference type="GO" id="GO:0016491">
    <property type="term" value="F:oxidoreductase activity"/>
    <property type="evidence" value="ECO:0007669"/>
    <property type="project" value="UniProtKB-KW"/>
</dbReference>
<dbReference type="Proteomes" id="UP001265746">
    <property type="component" value="Unassembled WGS sequence"/>
</dbReference>
<gene>
    <name evidence="8" type="ORF">N8I77_005433</name>
</gene>
<dbReference type="InterPro" id="IPR018170">
    <property type="entry name" value="Aldo/ket_reductase_CS"/>
</dbReference>
<organism evidence="8 9">
    <name type="scientific">Phomopsis amygdali</name>
    <name type="common">Fusicoccum amygdali</name>
    <dbReference type="NCBI Taxonomy" id="1214568"/>
    <lineage>
        <taxon>Eukaryota</taxon>
        <taxon>Fungi</taxon>
        <taxon>Dikarya</taxon>
        <taxon>Ascomycota</taxon>
        <taxon>Pezizomycotina</taxon>
        <taxon>Sordariomycetes</taxon>
        <taxon>Sordariomycetidae</taxon>
        <taxon>Diaporthales</taxon>
        <taxon>Diaporthaceae</taxon>
        <taxon>Diaporthe</taxon>
    </lineage>
</organism>
<dbReference type="AlphaFoldDB" id="A0AAD9SEF6"/>
<evidence type="ECO:0000313" key="8">
    <source>
        <dbReference type="EMBL" id="KAK2606702.1"/>
    </source>
</evidence>
<comment type="similarity">
    <text evidence="1">Belongs to the aldo/keto reductase family.</text>
</comment>
<evidence type="ECO:0000256" key="3">
    <source>
        <dbReference type="PIRSR" id="PIRSR000097-1"/>
    </source>
</evidence>
<dbReference type="InterPro" id="IPR023210">
    <property type="entry name" value="NADP_OxRdtase_dom"/>
</dbReference>
<dbReference type="PROSITE" id="PS00798">
    <property type="entry name" value="ALDOKETO_REDUCTASE_1"/>
    <property type="match status" value="1"/>
</dbReference>
<dbReference type="CDD" id="cd19071">
    <property type="entry name" value="AKR_AKR1-5-like"/>
    <property type="match status" value="1"/>
</dbReference>
<dbReference type="Gene3D" id="3.20.20.100">
    <property type="entry name" value="NADP-dependent oxidoreductase domain"/>
    <property type="match status" value="1"/>
</dbReference>
<feature type="binding site" evidence="4">
    <location>
        <position position="119"/>
    </location>
    <ligand>
        <name>substrate</name>
    </ligand>
</feature>
<reference evidence="8" key="1">
    <citation type="submission" date="2023-06" db="EMBL/GenBank/DDBJ databases">
        <authorList>
            <person name="Noh H."/>
        </authorList>
    </citation>
    <scope>NUCLEOTIDE SEQUENCE</scope>
    <source>
        <strain evidence="8">DUCC20226</strain>
    </source>
</reference>
<dbReference type="FunFam" id="3.20.20.100:FF:000015">
    <property type="entry name" value="Oxidoreductase, aldo/keto reductase family"/>
    <property type="match status" value="1"/>
</dbReference>
<evidence type="ECO:0000256" key="4">
    <source>
        <dbReference type="PIRSR" id="PIRSR000097-2"/>
    </source>
</evidence>
<feature type="site" description="Lowers pKa of active site Tyr" evidence="5">
    <location>
        <position position="84"/>
    </location>
</feature>
<keyword evidence="9" id="KW-1185">Reference proteome</keyword>
<dbReference type="Pfam" id="PF00248">
    <property type="entry name" value="Aldo_ket_red"/>
    <property type="match status" value="1"/>
</dbReference>
<name>A0AAD9SEF6_PHOAM</name>
<evidence type="ECO:0000256" key="2">
    <source>
        <dbReference type="ARBA" id="ARBA00023002"/>
    </source>
</evidence>
<evidence type="ECO:0000256" key="5">
    <source>
        <dbReference type="PIRSR" id="PIRSR000097-3"/>
    </source>
</evidence>
<feature type="active site" description="Proton donor" evidence="3">
    <location>
        <position position="59"/>
    </location>
</feature>
<feature type="domain" description="NADP-dependent oxidoreductase" evidence="7">
    <location>
        <begin position="34"/>
        <end position="264"/>
    </location>
</feature>
<dbReference type="PANTHER" id="PTHR43827:SF13">
    <property type="entry name" value="ALDO_KETO REDUCTASE FAMILY PROTEIN"/>
    <property type="match status" value="1"/>
</dbReference>
<evidence type="ECO:0000256" key="6">
    <source>
        <dbReference type="SAM" id="MobiDB-lite"/>
    </source>
</evidence>
<dbReference type="SUPFAM" id="SSF51430">
    <property type="entry name" value="NAD(P)-linked oxidoreductase"/>
    <property type="match status" value="1"/>
</dbReference>
<proteinExistence type="inferred from homology"/>
<dbReference type="PRINTS" id="PR00069">
    <property type="entry name" value="ALDKETRDTASE"/>
</dbReference>
<evidence type="ECO:0000259" key="7">
    <source>
        <dbReference type="Pfam" id="PF00248"/>
    </source>
</evidence>
<dbReference type="PANTHER" id="PTHR43827">
    <property type="entry name" value="2,5-DIKETO-D-GLUCONIC ACID REDUCTASE"/>
    <property type="match status" value="1"/>
</dbReference>
<comment type="caution">
    <text evidence="8">The sequence shown here is derived from an EMBL/GenBank/DDBJ whole genome shotgun (WGS) entry which is preliminary data.</text>
</comment>
<accession>A0AAD9SEF6</accession>
<feature type="region of interest" description="Disordered" evidence="6">
    <location>
        <begin position="1"/>
        <end position="20"/>
    </location>
</feature>
<dbReference type="PIRSF" id="PIRSF000097">
    <property type="entry name" value="AKR"/>
    <property type="match status" value="1"/>
</dbReference>
<keyword evidence="2" id="KW-0560">Oxidoreductase</keyword>
<evidence type="ECO:0000256" key="1">
    <source>
        <dbReference type="ARBA" id="ARBA00007905"/>
    </source>
</evidence>
<sequence>MAPTNRTITDALPIPNSPTNQRMPQLGFGTYLSPPELTLRSCLAALKAGYRHIDTAQYYQNEAEVGQAIQQSGLRREDVFVTTKVLTPGDSVDANYASCLESVEKIGGKGGYVDCFLIHSPNVGETKRKELWLALERLHREGRARAIGTSNFGKGQIEGLRGIGEVWPPHVNQIELHPWHQQREIVQYCNDKGIIVQAYCPIVRNQKADDPTLAGIAREHGVAPNQVLIRWGLQKGWVSLPKSDNPDRIRLNADVFGFDLSVDEEVLLDGLDQGAAGGLVQTVNND</sequence>
<dbReference type="EMBL" id="JAUJFL010000003">
    <property type="protein sequence ID" value="KAK2606702.1"/>
    <property type="molecule type" value="Genomic_DNA"/>
</dbReference>
<dbReference type="InterPro" id="IPR020471">
    <property type="entry name" value="AKR"/>
</dbReference>
<protein>
    <recommendedName>
        <fullName evidence="7">NADP-dependent oxidoreductase domain-containing protein</fullName>
    </recommendedName>
</protein>